<feature type="domain" description="SGNH hydrolase-type esterase" evidence="3">
    <location>
        <begin position="43"/>
        <end position="275"/>
    </location>
</feature>
<dbReference type="EMBL" id="JEOB01000002">
    <property type="protein sequence ID" value="EXM39506.1"/>
    <property type="molecule type" value="Genomic_DNA"/>
</dbReference>
<dbReference type="SUPFAM" id="SSF52266">
    <property type="entry name" value="SGNH hydrolase"/>
    <property type="match status" value="1"/>
</dbReference>
<dbReference type="PANTHER" id="PTHR30383:SF5">
    <property type="entry name" value="SGNH HYDROLASE-TYPE ESTERASE DOMAIN-CONTAINING PROTEIN"/>
    <property type="match status" value="1"/>
</dbReference>
<keyword evidence="1" id="KW-0812">Transmembrane</keyword>
<keyword evidence="5" id="KW-1185">Reference proteome</keyword>
<accession>A0A011VWA0</accession>
<feature type="signal peptide" evidence="2">
    <location>
        <begin position="1"/>
        <end position="27"/>
    </location>
</feature>
<proteinExistence type="predicted"/>
<evidence type="ECO:0000259" key="3">
    <source>
        <dbReference type="Pfam" id="PF13472"/>
    </source>
</evidence>
<dbReference type="Pfam" id="PF13472">
    <property type="entry name" value="Lipase_GDSL_2"/>
    <property type="match status" value="1"/>
</dbReference>
<evidence type="ECO:0000256" key="2">
    <source>
        <dbReference type="SAM" id="SignalP"/>
    </source>
</evidence>
<keyword evidence="1" id="KW-0472">Membrane</keyword>
<evidence type="ECO:0000313" key="4">
    <source>
        <dbReference type="EMBL" id="EXM39506.1"/>
    </source>
</evidence>
<dbReference type="PROSITE" id="PS51257">
    <property type="entry name" value="PROKAR_LIPOPROTEIN"/>
    <property type="match status" value="1"/>
</dbReference>
<dbReference type="RefSeq" id="WP_037286170.1">
    <property type="nucleotide sequence ID" value="NZ_JEOB01000002.1"/>
</dbReference>
<dbReference type="PATRIC" id="fig|1341156.4.peg.1692"/>
<keyword evidence="1" id="KW-1133">Transmembrane helix</keyword>
<reference evidence="4 5" key="1">
    <citation type="submission" date="2013-06" db="EMBL/GenBank/DDBJ databases">
        <title>Rumen cellulosomics: divergent fiber-degrading strategies revealed by comparative genome-wide analysis of six Ruminococcal strains.</title>
        <authorList>
            <person name="Dassa B."/>
            <person name="Borovok I."/>
            <person name="Lamed R."/>
            <person name="Flint H."/>
            <person name="Yeoman C.J."/>
            <person name="White B."/>
            <person name="Bayer E.A."/>
        </authorList>
    </citation>
    <scope>NUCLEOTIDE SEQUENCE [LARGE SCALE GENOMIC DNA]</scope>
    <source>
        <strain evidence="4 5">SY3</strain>
    </source>
</reference>
<evidence type="ECO:0000313" key="5">
    <source>
        <dbReference type="Proteomes" id="UP000021369"/>
    </source>
</evidence>
<feature type="chain" id="PRO_5038725913" evidence="2">
    <location>
        <begin position="28"/>
        <end position="333"/>
    </location>
</feature>
<name>A0A011VWA0_RUMAL</name>
<comment type="caution">
    <text evidence="4">The sequence shown here is derived from an EMBL/GenBank/DDBJ whole genome shotgun (WGS) entry which is preliminary data.</text>
</comment>
<evidence type="ECO:0000256" key="1">
    <source>
        <dbReference type="SAM" id="Phobius"/>
    </source>
</evidence>
<dbReference type="InterPro" id="IPR036514">
    <property type="entry name" value="SGNH_hydro_sf"/>
</dbReference>
<dbReference type="InterPro" id="IPR051532">
    <property type="entry name" value="Ester_Hydrolysis_Enzymes"/>
</dbReference>
<protein>
    <submittedName>
        <fullName evidence="4">GDSL family lipase</fullName>
    </submittedName>
</protein>
<gene>
    <name evidence="4" type="ORF">RASY3_06380</name>
</gene>
<organism evidence="4 5">
    <name type="scientific">Ruminococcus albus SY3</name>
    <dbReference type="NCBI Taxonomy" id="1341156"/>
    <lineage>
        <taxon>Bacteria</taxon>
        <taxon>Bacillati</taxon>
        <taxon>Bacillota</taxon>
        <taxon>Clostridia</taxon>
        <taxon>Eubacteriales</taxon>
        <taxon>Oscillospiraceae</taxon>
        <taxon>Ruminococcus</taxon>
    </lineage>
</organism>
<sequence>MKKRITAFVTACAAVFGLCSCSMKTHEMVEQEKNIPVPPKLVFLGDSIAAGYGLEGYDKSDLYHCDSYANIISNDYSALLAEEGCDFVMKNDAVSGDTSQDLIDLLDSGDIDADLKDSDAVVVSIGGNDILHIIFSAAEDLGWDKSAGDFDFDRINFKDALASLTSMSDEIDEALKGYETNLVLIEEKLRERTDGEIYIQTLYNPVEYFSDWKMLVDYADGKIDTFNTIVKDGAEKDGKHHYTVIDVGSRFEGQNGDLTNMADYDIHPNAEGHKVIAEMVDAELRKGNYSYTVTVPGEEHWTSAAKGLFIGIAVVAVLAVAGIVIVILKKKKQ</sequence>
<dbReference type="Gene3D" id="3.40.50.1110">
    <property type="entry name" value="SGNH hydrolase"/>
    <property type="match status" value="1"/>
</dbReference>
<dbReference type="PANTHER" id="PTHR30383">
    <property type="entry name" value="THIOESTERASE 1/PROTEASE 1/LYSOPHOSPHOLIPASE L1"/>
    <property type="match status" value="1"/>
</dbReference>
<dbReference type="GO" id="GO:0004622">
    <property type="term" value="F:phosphatidylcholine lysophospholipase activity"/>
    <property type="evidence" value="ECO:0007669"/>
    <property type="project" value="TreeGrafter"/>
</dbReference>
<dbReference type="OrthoDB" id="26855at2"/>
<feature type="transmembrane region" description="Helical" evidence="1">
    <location>
        <begin position="308"/>
        <end position="328"/>
    </location>
</feature>
<dbReference type="Proteomes" id="UP000021369">
    <property type="component" value="Unassembled WGS sequence"/>
</dbReference>
<keyword evidence="2" id="KW-0732">Signal</keyword>
<dbReference type="AlphaFoldDB" id="A0A011VWA0"/>
<dbReference type="InterPro" id="IPR013830">
    <property type="entry name" value="SGNH_hydro"/>
</dbReference>